<dbReference type="OrthoDB" id="10261753at2759"/>
<dbReference type="GO" id="GO:0035303">
    <property type="term" value="P:regulation of dephosphorylation"/>
    <property type="evidence" value="ECO:0007669"/>
    <property type="project" value="TreeGrafter"/>
</dbReference>
<dbReference type="AlphaFoldDB" id="A0A2H8TKD5"/>
<evidence type="ECO:0000256" key="2">
    <source>
        <dbReference type="SAM" id="MobiDB-lite"/>
    </source>
</evidence>
<name>A0A2H8TKD5_9HEMI</name>
<comment type="similarity">
    <text evidence="1">Belongs to the IGBP1/TAP42 family.</text>
</comment>
<reference evidence="3" key="1">
    <citation type="submission" date="2017-10" db="EMBL/GenBank/DDBJ databases">
        <title>Transcriptome Assembly of Sugarcane Aphid Adults.</title>
        <authorList>
            <person name="Scully E.D."/>
            <person name="Palmer N.A."/>
            <person name="Geib S.M."/>
            <person name="Sarath G."/>
            <person name="Sattler S.E."/>
        </authorList>
    </citation>
    <scope>NUCLEOTIDE SEQUENCE</scope>
    <source>
        <tissue evidence="3">Whole body</tissue>
    </source>
</reference>
<dbReference type="GO" id="GO:0005829">
    <property type="term" value="C:cytosol"/>
    <property type="evidence" value="ECO:0007669"/>
    <property type="project" value="TreeGrafter"/>
</dbReference>
<proteinExistence type="inferred from homology"/>
<feature type="compositionally biased region" description="Acidic residues" evidence="2">
    <location>
        <begin position="300"/>
        <end position="318"/>
    </location>
</feature>
<dbReference type="PANTHER" id="PTHR10933:SF9">
    <property type="entry name" value="IMMUNOGLOBULIN-BINDING PROTEIN 1"/>
    <property type="match status" value="1"/>
</dbReference>
<feature type="compositionally biased region" description="Basic residues" evidence="2">
    <location>
        <begin position="332"/>
        <end position="344"/>
    </location>
</feature>
<dbReference type="GO" id="GO:0009966">
    <property type="term" value="P:regulation of signal transduction"/>
    <property type="evidence" value="ECO:0007669"/>
    <property type="project" value="InterPro"/>
</dbReference>
<dbReference type="InterPro" id="IPR007304">
    <property type="entry name" value="TAP46-like"/>
</dbReference>
<evidence type="ECO:0000313" key="3">
    <source>
        <dbReference type="EMBL" id="MBW14617.1"/>
    </source>
</evidence>
<dbReference type="Pfam" id="PF04177">
    <property type="entry name" value="TAP42"/>
    <property type="match status" value="1"/>
</dbReference>
<dbReference type="EMBL" id="GFXV01002812">
    <property type="protein sequence ID" value="MBW14617.1"/>
    <property type="molecule type" value="Transcribed_RNA"/>
</dbReference>
<dbReference type="Gene3D" id="1.25.40.540">
    <property type="entry name" value="TAP42-like family"/>
    <property type="match status" value="1"/>
</dbReference>
<dbReference type="InterPro" id="IPR038511">
    <property type="entry name" value="TAP42/TAP46-like_sf"/>
</dbReference>
<protein>
    <submittedName>
        <fullName evidence="3">Immunoglobulin-binding protein 1b</fullName>
    </submittedName>
</protein>
<feature type="compositionally biased region" description="Basic and acidic residues" evidence="2">
    <location>
        <begin position="319"/>
        <end position="331"/>
    </location>
</feature>
<evidence type="ECO:0000256" key="1">
    <source>
        <dbReference type="ARBA" id="ARBA00034730"/>
    </source>
</evidence>
<dbReference type="FunFam" id="1.25.40.540:FF:000003">
    <property type="entry name" value="Immunoglobulin (CD79A)-binding protein 1"/>
    <property type="match status" value="1"/>
</dbReference>
<dbReference type="PANTHER" id="PTHR10933">
    <property type="entry name" value="IMMUNOGLOBULIN-BINDING PROTEIN 1"/>
    <property type="match status" value="1"/>
</dbReference>
<feature type="region of interest" description="Disordered" evidence="2">
    <location>
        <begin position="298"/>
        <end position="344"/>
    </location>
</feature>
<dbReference type="GO" id="GO:0051721">
    <property type="term" value="F:protein phosphatase 2A binding"/>
    <property type="evidence" value="ECO:0007669"/>
    <property type="project" value="TreeGrafter"/>
</dbReference>
<organism evidence="3">
    <name type="scientific">Melanaphis sacchari</name>
    <dbReference type="NCBI Taxonomy" id="742174"/>
    <lineage>
        <taxon>Eukaryota</taxon>
        <taxon>Metazoa</taxon>
        <taxon>Ecdysozoa</taxon>
        <taxon>Arthropoda</taxon>
        <taxon>Hexapoda</taxon>
        <taxon>Insecta</taxon>
        <taxon>Pterygota</taxon>
        <taxon>Neoptera</taxon>
        <taxon>Paraneoptera</taxon>
        <taxon>Hemiptera</taxon>
        <taxon>Sternorrhyncha</taxon>
        <taxon>Aphidomorpha</taxon>
        <taxon>Aphidoidea</taxon>
        <taxon>Aphididae</taxon>
        <taxon>Aphidini</taxon>
        <taxon>Melanaphis</taxon>
    </lineage>
</organism>
<accession>A0A2H8TKD5</accession>
<sequence length="344" mass="39901">MATASAPVEFQNLTLSECFDQGLSSYESICESTEPAKESGTQYRIIKCMKMLEHTTQLVSAAGMFSDNETIEEVPTADVKYMLLPFMLGSLALKLTNNGNRLDVVKTAEVYFRDYLQRCKDYGLTDHTVPPVYTDSEETTTQATMDFSLMARRRAEKIKNYKEQKLMESQLQLLKEQNESESVDDEMRRKYIVSLLKYNIGKALEELDSLQAEMRILHYKLKHEDKDNPEHAKSQKIKPKPLMPIIITKNELQKQVFGAGYPSLPTMTVEEFCQKRINDGIWHLPTADNTKCLQQLSEIPEPEQEDKEDKINEEEEENERQRLNARDEYKDNHRRGWGNRHNRS</sequence>
<gene>
    <name evidence="3" type="primary">Igbp1b</name>
</gene>